<gene>
    <name evidence="2" type="ORF">ABZ510_03860</name>
</gene>
<feature type="signal peptide" evidence="1">
    <location>
        <begin position="1"/>
        <end position="26"/>
    </location>
</feature>
<evidence type="ECO:0000313" key="2">
    <source>
        <dbReference type="EMBL" id="MEU1950973.1"/>
    </source>
</evidence>
<accession>A0ABV2WJA8</accession>
<protein>
    <recommendedName>
        <fullName evidence="4">Proteinase inhibitor I42 chagasin domain-containing protein</fullName>
    </recommendedName>
</protein>
<sequence length="142" mass="14872">MRAKRIGRWAVVTGVLAAAAGCGASAEPPPASPQLGTEFTLAPGETARPDDDRLTVAFEKVTADGRCPAGTACVWEGDATVVTEVTVGAQRYRHELHTNQQFATGVTVGRYRIELVALRPSPPASGPVPSGEYRADLLVTGE</sequence>
<dbReference type="Proteomes" id="UP001550628">
    <property type="component" value="Unassembled WGS sequence"/>
</dbReference>
<dbReference type="PROSITE" id="PS51257">
    <property type="entry name" value="PROKAR_LIPOPROTEIN"/>
    <property type="match status" value="1"/>
</dbReference>
<reference evidence="2 3" key="1">
    <citation type="submission" date="2024-06" db="EMBL/GenBank/DDBJ databases">
        <title>The Natural Products Discovery Center: Release of the First 8490 Sequenced Strains for Exploring Actinobacteria Biosynthetic Diversity.</title>
        <authorList>
            <person name="Kalkreuter E."/>
            <person name="Kautsar S.A."/>
            <person name="Yang D."/>
            <person name="Bader C.D."/>
            <person name="Teijaro C.N."/>
            <person name="Fluegel L."/>
            <person name="Davis C.M."/>
            <person name="Simpson J.R."/>
            <person name="Lauterbach L."/>
            <person name="Steele A.D."/>
            <person name="Gui C."/>
            <person name="Meng S."/>
            <person name="Li G."/>
            <person name="Viehrig K."/>
            <person name="Ye F."/>
            <person name="Su P."/>
            <person name="Kiefer A.F."/>
            <person name="Nichols A."/>
            <person name="Cepeda A.J."/>
            <person name="Yan W."/>
            <person name="Fan B."/>
            <person name="Jiang Y."/>
            <person name="Adhikari A."/>
            <person name="Zheng C.-J."/>
            <person name="Schuster L."/>
            <person name="Cowan T.M."/>
            <person name="Smanski M.J."/>
            <person name="Chevrette M.G."/>
            <person name="De Carvalho L.P.S."/>
            <person name="Shen B."/>
        </authorList>
    </citation>
    <scope>NUCLEOTIDE SEQUENCE [LARGE SCALE GENOMIC DNA]</scope>
    <source>
        <strain evidence="2 3">NPDC019708</strain>
    </source>
</reference>
<dbReference type="RefSeq" id="WP_356954865.1">
    <property type="nucleotide sequence ID" value="NZ_JBEYBD010000003.1"/>
</dbReference>
<feature type="chain" id="PRO_5045414698" description="Proteinase inhibitor I42 chagasin domain-containing protein" evidence="1">
    <location>
        <begin position="27"/>
        <end position="142"/>
    </location>
</feature>
<evidence type="ECO:0008006" key="4">
    <source>
        <dbReference type="Google" id="ProtNLM"/>
    </source>
</evidence>
<keyword evidence="3" id="KW-1185">Reference proteome</keyword>
<evidence type="ECO:0000313" key="3">
    <source>
        <dbReference type="Proteomes" id="UP001550628"/>
    </source>
</evidence>
<comment type="caution">
    <text evidence="2">The sequence shown here is derived from an EMBL/GenBank/DDBJ whole genome shotgun (WGS) entry which is preliminary data.</text>
</comment>
<organism evidence="2 3">
    <name type="scientific">Nocardia rhamnosiphila</name>
    <dbReference type="NCBI Taxonomy" id="426716"/>
    <lineage>
        <taxon>Bacteria</taxon>
        <taxon>Bacillati</taxon>
        <taxon>Actinomycetota</taxon>
        <taxon>Actinomycetes</taxon>
        <taxon>Mycobacteriales</taxon>
        <taxon>Nocardiaceae</taxon>
        <taxon>Nocardia</taxon>
    </lineage>
</organism>
<keyword evidence="1" id="KW-0732">Signal</keyword>
<name>A0ABV2WJA8_9NOCA</name>
<evidence type="ECO:0000256" key="1">
    <source>
        <dbReference type="SAM" id="SignalP"/>
    </source>
</evidence>
<dbReference type="EMBL" id="JBEYBF010000002">
    <property type="protein sequence ID" value="MEU1950973.1"/>
    <property type="molecule type" value="Genomic_DNA"/>
</dbReference>
<proteinExistence type="predicted"/>